<dbReference type="Proteomes" id="UP000094580">
    <property type="component" value="Unassembled WGS sequence"/>
</dbReference>
<dbReference type="PANTHER" id="PTHR43479:SF11">
    <property type="entry name" value="ACREF_ENVCD OPERON REPRESSOR-RELATED"/>
    <property type="match status" value="1"/>
</dbReference>
<dbReference type="Pfam" id="PF00440">
    <property type="entry name" value="TetR_N"/>
    <property type="match status" value="1"/>
</dbReference>
<dbReference type="PRINTS" id="PR00455">
    <property type="entry name" value="HTHTETR"/>
</dbReference>
<dbReference type="EMBL" id="MDKC01000002">
    <property type="protein sequence ID" value="ODG93433.1"/>
    <property type="molecule type" value="Genomic_DNA"/>
</dbReference>
<evidence type="ECO:0000313" key="5">
    <source>
        <dbReference type="EMBL" id="ODG93433.1"/>
    </source>
</evidence>
<feature type="DNA-binding region" description="H-T-H motif" evidence="3">
    <location>
        <begin position="36"/>
        <end position="55"/>
    </location>
</feature>
<comment type="caution">
    <text evidence="5">The sequence shown here is derived from an EMBL/GenBank/DDBJ whole genome shotgun (WGS) entry which is preliminary data.</text>
</comment>
<organism evidence="5 6">
    <name type="scientific">Gottfriedia luciferensis</name>
    <dbReference type="NCBI Taxonomy" id="178774"/>
    <lineage>
        <taxon>Bacteria</taxon>
        <taxon>Bacillati</taxon>
        <taxon>Bacillota</taxon>
        <taxon>Bacilli</taxon>
        <taxon>Bacillales</taxon>
        <taxon>Bacillaceae</taxon>
        <taxon>Gottfriedia</taxon>
    </lineage>
</organism>
<dbReference type="InterPro" id="IPR050624">
    <property type="entry name" value="HTH-type_Tx_Regulator"/>
</dbReference>
<evidence type="ECO:0000256" key="3">
    <source>
        <dbReference type="PROSITE-ProRule" id="PRU00335"/>
    </source>
</evidence>
<evidence type="ECO:0000313" key="6">
    <source>
        <dbReference type="Proteomes" id="UP000094580"/>
    </source>
</evidence>
<gene>
    <name evidence="5" type="ORF">BED47_03870</name>
</gene>
<sequence>MSKLLPKDNIQQTDRKVLIKQSALKIFALNGYKNTKTSVIATEANVSEGLIFRHFQSKAELFFQIIEGLMIESQNELSSLQFFQGTPYELLELLTEKMLDENHKYAFMIIQQARKNTEVPEKVTELLSKYSPDYLIDLLIPIFIKGQESGEFLKEDPRKILVWYFNVINSLTIQDLVDNKFGLPTTDFLMKMLKA</sequence>
<dbReference type="InterPro" id="IPR001647">
    <property type="entry name" value="HTH_TetR"/>
</dbReference>
<proteinExistence type="predicted"/>
<evidence type="ECO:0000256" key="2">
    <source>
        <dbReference type="ARBA" id="ARBA00023125"/>
    </source>
</evidence>
<dbReference type="Gene3D" id="1.10.357.10">
    <property type="entry name" value="Tetracycline Repressor, domain 2"/>
    <property type="match status" value="1"/>
</dbReference>
<keyword evidence="1" id="KW-0678">Repressor</keyword>
<accession>A0ABX2ZV49</accession>
<feature type="domain" description="HTH tetR-type" evidence="4">
    <location>
        <begin position="13"/>
        <end position="73"/>
    </location>
</feature>
<dbReference type="SUPFAM" id="SSF46689">
    <property type="entry name" value="Homeodomain-like"/>
    <property type="match status" value="1"/>
</dbReference>
<dbReference type="PANTHER" id="PTHR43479">
    <property type="entry name" value="ACREF/ENVCD OPERON REPRESSOR-RELATED"/>
    <property type="match status" value="1"/>
</dbReference>
<keyword evidence="2 3" id="KW-0238">DNA-binding</keyword>
<keyword evidence="6" id="KW-1185">Reference proteome</keyword>
<evidence type="ECO:0000259" key="4">
    <source>
        <dbReference type="PROSITE" id="PS50977"/>
    </source>
</evidence>
<evidence type="ECO:0000256" key="1">
    <source>
        <dbReference type="ARBA" id="ARBA00022491"/>
    </source>
</evidence>
<name>A0ABX2ZV49_9BACI</name>
<dbReference type="PROSITE" id="PS50977">
    <property type="entry name" value="HTH_TETR_2"/>
    <property type="match status" value="1"/>
</dbReference>
<protein>
    <submittedName>
        <fullName evidence="5">TetR family transcriptional regulator</fullName>
    </submittedName>
</protein>
<reference evidence="5 6" key="1">
    <citation type="submission" date="2016-07" db="EMBL/GenBank/DDBJ databases">
        <authorList>
            <person name="Townsley L."/>
            <person name="Shank E.A."/>
        </authorList>
    </citation>
    <scope>NUCLEOTIDE SEQUENCE [LARGE SCALE GENOMIC DNA]</scope>
    <source>
        <strain evidence="5 6">CH01</strain>
    </source>
</reference>
<dbReference type="InterPro" id="IPR009057">
    <property type="entry name" value="Homeodomain-like_sf"/>
</dbReference>